<comment type="caution">
    <text evidence="2">The sequence shown here is derived from an EMBL/GenBank/DDBJ whole genome shotgun (WGS) entry which is preliminary data.</text>
</comment>
<dbReference type="InterPro" id="IPR035959">
    <property type="entry name" value="RutC-like_sf"/>
</dbReference>
<organism evidence="2 3">
    <name type="scientific">Candidatus Mcinerneyibacterium aminivorans</name>
    <dbReference type="NCBI Taxonomy" id="2703815"/>
    <lineage>
        <taxon>Bacteria</taxon>
        <taxon>Candidatus Macinerneyibacteriota</taxon>
        <taxon>Candidatus Mcinerneyibacteria</taxon>
        <taxon>Candidatus Mcinerneyibacteriales</taxon>
        <taxon>Candidatus Mcinerneyibacteriaceae</taxon>
        <taxon>Candidatus Mcinerneyibacterium</taxon>
    </lineage>
</organism>
<dbReference type="InterPro" id="IPR019897">
    <property type="entry name" value="RidA_CS"/>
</dbReference>
<dbReference type="PROSITE" id="PS01094">
    <property type="entry name" value="UPF0076"/>
    <property type="match status" value="1"/>
</dbReference>
<dbReference type="SUPFAM" id="SSF55298">
    <property type="entry name" value="YjgF-like"/>
    <property type="match status" value="1"/>
</dbReference>
<dbReference type="InterPro" id="IPR006056">
    <property type="entry name" value="RidA"/>
</dbReference>
<dbReference type="PANTHER" id="PTHR11803">
    <property type="entry name" value="2-IMINOBUTANOATE/2-IMINOPROPANOATE DEAMINASE RIDA"/>
    <property type="match status" value="1"/>
</dbReference>
<keyword evidence="3" id="KW-1185">Reference proteome</keyword>
<dbReference type="FunFam" id="3.30.1330.40:FF:000001">
    <property type="entry name" value="L-PSP family endoribonuclease"/>
    <property type="match status" value="1"/>
</dbReference>
<sequence length="126" mass="13785">MKKIINTDNAPAAVGPYSQGIETNDLVFTSGQLPMIPGTTKFVEGGIKEQTRKSLENVEAVFNEAGLDLSDALKATVFLDNMDNFADFNEVYKEFFPNNPPARSCVEVSKLPLGAKVEIEMIGKKK</sequence>
<gene>
    <name evidence="2" type="ORF">FXF47_04335</name>
</gene>
<dbReference type="EMBL" id="VSIX01000035">
    <property type="protein sequence ID" value="TYB31375.1"/>
    <property type="molecule type" value="Genomic_DNA"/>
</dbReference>
<dbReference type="Pfam" id="PF01042">
    <property type="entry name" value="Ribonuc_L-PSP"/>
    <property type="match status" value="1"/>
</dbReference>
<dbReference type="PANTHER" id="PTHR11803:SF58">
    <property type="entry name" value="PROTEIN HMF1-RELATED"/>
    <property type="match status" value="1"/>
</dbReference>
<reference evidence="2" key="1">
    <citation type="submission" date="2019-08" db="EMBL/GenBank/DDBJ databases">
        <title>Genomic characterization of a novel candidate phylum (ARYD3) from a high temperature, high salinity tertiary oil reservoir in north central Oklahoma, USA.</title>
        <authorList>
            <person name="Youssef N.H."/>
            <person name="Yadav A."/>
            <person name="Elshahed M.S."/>
        </authorList>
    </citation>
    <scope>NUCLEOTIDE SEQUENCE [LARGE SCALE GENOMIC DNA]</scope>
    <source>
        <strain evidence="2">ARYD3</strain>
    </source>
</reference>
<evidence type="ECO:0000313" key="2">
    <source>
        <dbReference type="EMBL" id="TYB31375.1"/>
    </source>
</evidence>
<evidence type="ECO:0000256" key="1">
    <source>
        <dbReference type="ARBA" id="ARBA00010552"/>
    </source>
</evidence>
<dbReference type="InterPro" id="IPR006175">
    <property type="entry name" value="YjgF/YER057c/UK114"/>
</dbReference>
<evidence type="ECO:0000313" key="3">
    <source>
        <dbReference type="Proteomes" id="UP000324143"/>
    </source>
</evidence>
<dbReference type="GO" id="GO:0019239">
    <property type="term" value="F:deaminase activity"/>
    <property type="evidence" value="ECO:0007669"/>
    <property type="project" value="TreeGrafter"/>
</dbReference>
<name>A0A5D0MHL8_9BACT</name>
<protein>
    <submittedName>
        <fullName evidence="2">RidA family protein</fullName>
    </submittedName>
</protein>
<comment type="similarity">
    <text evidence="1">Belongs to the RutC family.</text>
</comment>
<dbReference type="Gene3D" id="3.30.1330.40">
    <property type="entry name" value="RutC-like"/>
    <property type="match status" value="1"/>
</dbReference>
<dbReference type="Proteomes" id="UP000324143">
    <property type="component" value="Unassembled WGS sequence"/>
</dbReference>
<dbReference type="GO" id="GO:0005829">
    <property type="term" value="C:cytosol"/>
    <property type="evidence" value="ECO:0007669"/>
    <property type="project" value="TreeGrafter"/>
</dbReference>
<proteinExistence type="inferred from homology"/>
<accession>A0A5D0MHL8</accession>
<dbReference type="NCBIfam" id="TIGR00004">
    <property type="entry name" value="Rid family detoxifying hydrolase"/>
    <property type="match status" value="1"/>
</dbReference>
<dbReference type="AlphaFoldDB" id="A0A5D0MHL8"/>
<dbReference type="CDD" id="cd00448">
    <property type="entry name" value="YjgF_YER057c_UK114_family"/>
    <property type="match status" value="1"/>
</dbReference>